<dbReference type="Proteomes" id="UP000655225">
    <property type="component" value="Unassembled WGS sequence"/>
</dbReference>
<dbReference type="AlphaFoldDB" id="A0A834Z3F4"/>
<gene>
    <name evidence="1" type="ORF">HHK36_018185</name>
</gene>
<name>A0A834Z3F4_TETSI</name>
<proteinExistence type="predicted"/>
<accession>A0A834Z3F4</accession>
<keyword evidence="2" id="KW-1185">Reference proteome</keyword>
<protein>
    <submittedName>
        <fullName evidence="1">Uncharacterized protein</fullName>
    </submittedName>
</protein>
<organism evidence="1 2">
    <name type="scientific">Tetracentron sinense</name>
    <name type="common">Spur-leaf</name>
    <dbReference type="NCBI Taxonomy" id="13715"/>
    <lineage>
        <taxon>Eukaryota</taxon>
        <taxon>Viridiplantae</taxon>
        <taxon>Streptophyta</taxon>
        <taxon>Embryophyta</taxon>
        <taxon>Tracheophyta</taxon>
        <taxon>Spermatophyta</taxon>
        <taxon>Magnoliopsida</taxon>
        <taxon>Trochodendrales</taxon>
        <taxon>Trochodendraceae</taxon>
        <taxon>Tetracentron</taxon>
    </lineage>
</organism>
<dbReference type="EMBL" id="JABCRI010000012">
    <property type="protein sequence ID" value="KAF8396561.1"/>
    <property type="molecule type" value="Genomic_DNA"/>
</dbReference>
<reference evidence="1 2" key="1">
    <citation type="submission" date="2020-04" db="EMBL/GenBank/DDBJ databases">
        <title>Plant Genome Project.</title>
        <authorList>
            <person name="Zhang R.-G."/>
        </authorList>
    </citation>
    <scope>NUCLEOTIDE SEQUENCE [LARGE SCALE GENOMIC DNA]</scope>
    <source>
        <strain evidence="1">YNK0</strain>
        <tissue evidence="1">Leaf</tissue>
    </source>
</reference>
<comment type="caution">
    <text evidence="1">The sequence shown here is derived from an EMBL/GenBank/DDBJ whole genome shotgun (WGS) entry which is preliminary data.</text>
</comment>
<sequence>MPRKLVLFQRNGMQMHSCSTPLEVTEDLLVLICGEAKFSKRGATSSSVEVKDNTKEAMDGGARRPRGGRLRYLTDGLTSSPSESHFITSHDAFAQGLEKAIRYLYSAFSSDLTVLYDIAWVIASNQCSDVRMALLLSFVGLKVSYVLLHCAHGRVIFFLPESSNPT</sequence>
<evidence type="ECO:0000313" key="1">
    <source>
        <dbReference type="EMBL" id="KAF8396561.1"/>
    </source>
</evidence>
<evidence type="ECO:0000313" key="2">
    <source>
        <dbReference type="Proteomes" id="UP000655225"/>
    </source>
</evidence>